<evidence type="ECO:0000256" key="10">
    <source>
        <dbReference type="ARBA" id="ARBA00047979"/>
    </source>
</evidence>
<reference evidence="13" key="2">
    <citation type="submission" date="2023-05" db="EMBL/GenBank/DDBJ databases">
        <authorList>
            <person name="Fouks B."/>
        </authorList>
    </citation>
    <scope>NUCLEOTIDE SEQUENCE</scope>
    <source>
        <strain evidence="13">Stay&amp;Tobe</strain>
        <tissue evidence="13">Testes</tissue>
    </source>
</reference>
<dbReference type="EMBL" id="JASPKZ010007926">
    <property type="protein sequence ID" value="KAJ9581412.1"/>
    <property type="molecule type" value="Genomic_DNA"/>
</dbReference>
<evidence type="ECO:0000256" key="3">
    <source>
        <dbReference type="ARBA" id="ARBA00012641"/>
    </source>
</evidence>
<organism evidence="13 14">
    <name type="scientific">Diploptera punctata</name>
    <name type="common">Pacific beetle cockroach</name>
    <dbReference type="NCBI Taxonomy" id="6984"/>
    <lineage>
        <taxon>Eukaryota</taxon>
        <taxon>Metazoa</taxon>
        <taxon>Ecdysozoa</taxon>
        <taxon>Arthropoda</taxon>
        <taxon>Hexapoda</taxon>
        <taxon>Insecta</taxon>
        <taxon>Pterygota</taxon>
        <taxon>Neoptera</taxon>
        <taxon>Polyneoptera</taxon>
        <taxon>Dictyoptera</taxon>
        <taxon>Blattodea</taxon>
        <taxon>Blaberoidea</taxon>
        <taxon>Blaberidae</taxon>
        <taxon>Diplopterinae</taxon>
        <taxon>Diploptera</taxon>
    </lineage>
</organism>
<accession>A0AAD8E9A5</accession>
<evidence type="ECO:0000256" key="12">
    <source>
        <dbReference type="SAM" id="SignalP"/>
    </source>
</evidence>
<evidence type="ECO:0000256" key="7">
    <source>
        <dbReference type="ARBA" id="ARBA00022989"/>
    </source>
</evidence>
<name>A0AAD8E9A5_DIPPU</name>
<evidence type="ECO:0000313" key="13">
    <source>
        <dbReference type="EMBL" id="KAJ9581412.1"/>
    </source>
</evidence>
<comment type="subcellular location">
    <subcellularLocation>
        <location evidence="11">Golgi apparatus membrane</location>
        <topology evidence="11">Single-pass type II membrane protein</topology>
    </subcellularLocation>
    <subcellularLocation>
        <location evidence="1">Membrane</location>
        <topology evidence="1">Single-pass type II membrane protein</topology>
    </subcellularLocation>
</comment>
<keyword evidence="5" id="KW-0812">Transmembrane</keyword>
<keyword evidence="4 11" id="KW-0808">Transferase</keyword>
<keyword evidence="7" id="KW-1133">Transmembrane helix</keyword>
<keyword evidence="8" id="KW-0472">Membrane</keyword>
<feature type="signal peptide" evidence="12">
    <location>
        <begin position="1"/>
        <end position="24"/>
    </location>
</feature>
<dbReference type="GO" id="GO:0000139">
    <property type="term" value="C:Golgi membrane"/>
    <property type="evidence" value="ECO:0007669"/>
    <property type="project" value="UniProtKB-SubCell"/>
</dbReference>
<dbReference type="GO" id="GO:0015018">
    <property type="term" value="F:galactosylgalactosylxylosylprotein 3-beta-glucuronosyltransferase activity"/>
    <property type="evidence" value="ECO:0007669"/>
    <property type="project" value="UniProtKB-UniRule"/>
</dbReference>
<dbReference type="Gene3D" id="3.90.550.10">
    <property type="entry name" value="Spore Coat Polysaccharide Biosynthesis Protein SpsA, Chain A"/>
    <property type="match status" value="1"/>
</dbReference>
<keyword evidence="11" id="KW-0464">Manganese</keyword>
<evidence type="ECO:0000256" key="1">
    <source>
        <dbReference type="ARBA" id="ARBA00004606"/>
    </source>
</evidence>
<keyword evidence="11" id="KW-0333">Golgi apparatus</keyword>
<dbReference type="GO" id="GO:0005975">
    <property type="term" value="P:carbohydrate metabolic process"/>
    <property type="evidence" value="ECO:0007669"/>
    <property type="project" value="TreeGrafter"/>
</dbReference>
<dbReference type="InterPro" id="IPR029044">
    <property type="entry name" value="Nucleotide-diphossugar_trans"/>
</dbReference>
<keyword evidence="12" id="KW-0732">Signal</keyword>
<dbReference type="GO" id="GO:0050650">
    <property type="term" value="P:chondroitin sulfate proteoglycan biosynthetic process"/>
    <property type="evidence" value="ECO:0007669"/>
    <property type="project" value="TreeGrafter"/>
</dbReference>
<dbReference type="Proteomes" id="UP001233999">
    <property type="component" value="Unassembled WGS sequence"/>
</dbReference>
<comment type="similarity">
    <text evidence="2 11">Belongs to the glycosyltransferase 43 family.</text>
</comment>
<comment type="pathway">
    <text evidence="11">Protein modification; protein glycosylation.</text>
</comment>
<evidence type="ECO:0000256" key="2">
    <source>
        <dbReference type="ARBA" id="ARBA00007706"/>
    </source>
</evidence>
<comment type="catalytic activity">
    <reaction evidence="10 11">
        <text>3-O-(beta-D-galactosyl-(1-&gt;3)-beta-D-galactosyl-(1-&gt;4)-beta-D-xylosyl)-L-seryl-[protein] + UDP-alpha-D-glucuronate = 3-O-(beta-D-GlcA-(1-&gt;3)-beta-D-Gal-(1-&gt;3)-beta-D-Gal-(1-&gt;4)-beta-D-Xyl)-L-seryl-[protein] + UDP + H(+)</text>
        <dbReference type="Rhea" id="RHEA:24168"/>
        <dbReference type="Rhea" id="RHEA-COMP:12571"/>
        <dbReference type="Rhea" id="RHEA-COMP:12573"/>
        <dbReference type="ChEBI" id="CHEBI:15378"/>
        <dbReference type="ChEBI" id="CHEBI:58052"/>
        <dbReference type="ChEBI" id="CHEBI:58223"/>
        <dbReference type="ChEBI" id="CHEBI:132090"/>
        <dbReference type="ChEBI" id="CHEBI:132093"/>
        <dbReference type="EC" id="2.4.1.135"/>
    </reaction>
</comment>
<protein>
    <recommendedName>
        <fullName evidence="3 11">Galactosylgalactosylxylosylprotein 3-beta-glucuronosyltransferase</fullName>
        <ecNumber evidence="3 11">2.4.1.135</ecNumber>
    </recommendedName>
</protein>
<keyword evidence="6 11" id="KW-0735">Signal-anchor</keyword>
<dbReference type="PANTHER" id="PTHR10896:SF51">
    <property type="entry name" value="GALACTOSYLGALACTOSYLXYLOSYLPROTEIN 3-BETA-GLUCURONOSYLTRANSFERASE S"/>
    <property type="match status" value="1"/>
</dbReference>
<proteinExistence type="inferred from homology"/>
<keyword evidence="14" id="KW-1185">Reference proteome</keyword>
<dbReference type="InterPro" id="IPR005027">
    <property type="entry name" value="Glyco_trans_43"/>
</dbReference>
<dbReference type="SUPFAM" id="SSF53448">
    <property type="entry name" value="Nucleotide-diphospho-sugar transferases"/>
    <property type="match status" value="1"/>
</dbReference>
<dbReference type="GO" id="GO:0046872">
    <property type="term" value="F:metal ion binding"/>
    <property type="evidence" value="ECO:0007669"/>
    <property type="project" value="UniProtKB-KW"/>
</dbReference>
<dbReference type="Pfam" id="PF03360">
    <property type="entry name" value="Glyco_transf_43"/>
    <property type="match status" value="1"/>
</dbReference>
<keyword evidence="11" id="KW-0479">Metal-binding</keyword>
<sequence length="136" mass="15798">MLPLKNMFLLTVGMMLLVLYFVWASQGTEVARKFAHQENSFICHVSLEDARGKETEGLPKIYFVTPTYPRREQAAELTRLGQTLMHVPDIHWIVADDNRSCNAMVAKLLKKFGFEKCHRFAILYEYLVQNLLDDIF</sequence>
<dbReference type="AlphaFoldDB" id="A0AAD8E9A5"/>
<dbReference type="PANTHER" id="PTHR10896">
    <property type="entry name" value="GALACTOSYLGALACTOSYLXYLOSYLPROTEIN 3-BETA-GLUCURONOSYLTRANSFERASE BETA-1,3-GLUCURONYLTRANSFERASE"/>
    <property type="match status" value="1"/>
</dbReference>
<comment type="caution">
    <text evidence="13">The sequence shown here is derived from an EMBL/GenBank/DDBJ whole genome shotgun (WGS) entry which is preliminary data.</text>
</comment>
<comment type="cofactor">
    <cofactor evidence="11">
        <name>Mn(2+)</name>
        <dbReference type="ChEBI" id="CHEBI:29035"/>
    </cofactor>
</comment>
<evidence type="ECO:0000256" key="5">
    <source>
        <dbReference type="ARBA" id="ARBA00022692"/>
    </source>
</evidence>
<evidence type="ECO:0000256" key="6">
    <source>
        <dbReference type="ARBA" id="ARBA00022968"/>
    </source>
</evidence>
<keyword evidence="9" id="KW-0325">Glycoprotein</keyword>
<reference evidence="13" key="1">
    <citation type="journal article" date="2023" name="IScience">
        <title>Live-bearing cockroach genome reveals convergent evolutionary mechanisms linked to viviparity in insects and beyond.</title>
        <authorList>
            <person name="Fouks B."/>
            <person name="Harrison M.C."/>
            <person name="Mikhailova A.A."/>
            <person name="Marchal E."/>
            <person name="English S."/>
            <person name="Carruthers M."/>
            <person name="Jennings E.C."/>
            <person name="Chiamaka E.L."/>
            <person name="Frigard R.A."/>
            <person name="Pippel M."/>
            <person name="Attardo G.M."/>
            <person name="Benoit J.B."/>
            <person name="Bornberg-Bauer E."/>
            <person name="Tobe S.S."/>
        </authorList>
    </citation>
    <scope>NUCLEOTIDE SEQUENCE</scope>
    <source>
        <strain evidence="13">Stay&amp;Tobe</strain>
    </source>
</reference>
<evidence type="ECO:0000256" key="9">
    <source>
        <dbReference type="ARBA" id="ARBA00023180"/>
    </source>
</evidence>
<gene>
    <name evidence="13" type="ORF">L9F63_023412</name>
</gene>
<evidence type="ECO:0000313" key="14">
    <source>
        <dbReference type="Proteomes" id="UP001233999"/>
    </source>
</evidence>
<feature type="chain" id="PRO_5042240441" description="Galactosylgalactosylxylosylprotein 3-beta-glucuronosyltransferase" evidence="12">
    <location>
        <begin position="25"/>
        <end position="136"/>
    </location>
</feature>
<evidence type="ECO:0000256" key="11">
    <source>
        <dbReference type="RuleBase" id="RU363127"/>
    </source>
</evidence>
<evidence type="ECO:0000256" key="4">
    <source>
        <dbReference type="ARBA" id="ARBA00022679"/>
    </source>
</evidence>
<dbReference type="EC" id="2.4.1.135" evidence="3 11"/>
<evidence type="ECO:0000256" key="8">
    <source>
        <dbReference type="ARBA" id="ARBA00023136"/>
    </source>
</evidence>